<feature type="transmembrane region" description="Helical" evidence="2">
    <location>
        <begin position="310"/>
        <end position="331"/>
    </location>
</feature>
<evidence type="ECO:0000313" key="4">
    <source>
        <dbReference type="EMBL" id="MBK7953000.1"/>
    </source>
</evidence>
<feature type="domain" description="Acyltransferase 3" evidence="3">
    <location>
        <begin position="23"/>
        <end position="360"/>
    </location>
</feature>
<feature type="region of interest" description="Disordered" evidence="1">
    <location>
        <begin position="401"/>
        <end position="425"/>
    </location>
</feature>
<comment type="caution">
    <text evidence="4">The sequence shown here is derived from an EMBL/GenBank/DDBJ whole genome shotgun (WGS) entry which is preliminary data.</text>
</comment>
<evidence type="ECO:0000259" key="3">
    <source>
        <dbReference type="Pfam" id="PF01757"/>
    </source>
</evidence>
<feature type="transmembrane region" description="Helical" evidence="2">
    <location>
        <begin position="95"/>
        <end position="113"/>
    </location>
</feature>
<dbReference type="Proteomes" id="UP000706151">
    <property type="component" value="Unassembled WGS sequence"/>
</dbReference>
<feature type="transmembrane region" description="Helical" evidence="2">
    <location>
        <begin position="152"/>
        <end position="172"/>
    </location>
</feature>
<feature type="transmembrane region" description="Helical" evidence="2">
    <location>
        <begin position="343"/>
        <end position="365"/>
    </location>
</feature>
<protein>
    <submittedName>
        <fullName evidence="4">Acyltransferase</fullName>
    </submittedName>
</protein>
<dbReference type="AlphaFoldDB" id="A0A935TEX5"/>
<feature type="transmembrane region" description="Helical" evidence="2">
    <location>
        <begin position="20"/>
        <end position="41"/>
    </location>
</feature>
<dbReference type="GO" id="GO:0016020">
    <property type="term" value="C:membrane"/>
    <property type="evidence" value="ECO:0007669"/>
    <property type="project" value="TreeGrafter"/>
</dbReference>
<feature type="transmembrane region" description="Helical" evidence="2">
    <location>
        <begin position="212"/>
        <end position="233"/>
    </location>
</feature>
<dbReference type="PANTHER" id="PTHR23028:SF53">
    <property type="entry name" value="ACYL_TRANSF_3 DOMAIN-CONTAINING PROTEIN"/>
    <property type="match status" value="1"/>
</dbReference>
<keyword evidence="4" id="KW-0808">Transferase</keyword>
<feature type="transmembrane region" description="Helical" evidence="2">
    <location>
        <begin position="277"/>
        <end position="298"/>
    </location>
</feature>
<evidence type="ECO:0000313" key="5">
    <source>
        <dbReference type="Proteomes" id="UP000706151"/>
    </source>
</evidence>
<feature type="transmembrane region" description="Helical" evidence="2">
    <location>
        <begin position="245"/>
        <end position="265"/>
    </location>
</feature>
<dbReference type="PANTHER" id="PTHR23028">
    <property type="entry name" value="ACETYLTRANSFERASE"/>
    <property type="match status" value="1"/>
</dbReference>
<dbReference type="Pfam" id="PF01757">
    <property type="entry name" value="Acyl_transf_3"/>
    <property type="match status" value="1"/>
</dbReference>
<feature type="transmembrane region" description="Helical" evidence="2">
    <location>
        <begin position="120"/>
        <end position="140"/>
    </location>
</feature>
<evidence type="ECO:0000256" key="2">
    <source>
        <dbReference type="SAM" id="Phobius"/>
    </source>
</evidence>
<keyword evidence="2" id="KW-0472">Membrane</keyword>
<accession>A0A935TEX5</accession>
<dbReference type="GO" id="GO:0016747">
    <property type="term" value="F:acyltransferase activity, transferring groups other than amino-acyl groups"/>
    <property type="evidence" value="ECO:0007669"/>
    <property type="project" value="InterPro"/>
</dbReference>
<proteinExistence type="predicted"/>
<keyword evidence="4" id="KW-0012">Acyltransferase</keyword>
<sequence>MTNMLDSSKTHLDFDRQDHLQVVDALRGYAILMVIAVHSIGHNEDLVWPAMRPLALGFYGVQLFFLASALTLLMSWSRSDDSFARRSGKFLIRRFFRIAPLYYLAVVFYWFAYSTPPADFSFKILLASLLFYNAWSPYLIPTVPGWTPVPGGWSIGVEFFFYFTFPFLALLVGTLRRAIVFFVVALAIMIAAFIGGGHLYPEITYEERANFLYFWPPNQLVIFSLGFLLYHCVTNKSVRQWIMASRITANGASIALCCVLFGLSFYGPRKSFDWSSFLPPTHLLISLFFLPWAIVLVIKPKGWAINTAIIGLGQVSFSAYILHFAVLAYVGTFLKHVWPLKTVGVLSIAYSAALLVAAIVITRYVSGLSYRHIEQPFIKMGKSFIRRIYPDVENNCDSHRRLVQSSGHTKDDDHVQQPRRTPANP</sequence>
<dbReference type="InterPro" id="IPR002656">
    <property type="entry name" value="Acyl_transf_3_dom"/>
</dbReference>
<keyword evidence="2" id="KW-1133">Transmembrane helix</keyword>
<gene>
    <name evidence="4" type="ORF">IPK02_02955</name>
</gene>
<feature type="transmembrane region" description="Helical" evidence="2">
    <location>
        <begin position="53"/>
        <end position="75"/>
    </location>
</feature>
<keyword evidence="2" id="KW-0812">Transmembrane</keyword>
<name>A0A935TEX5_9PROT</name>
<dbReference type="GO" id="GO:0000271">
    <property type="term" value="P:polysaccharide biosynthetic process"/>
    <property type="evidence" value="ECO:0007669"/>
    <property type="project" value="TreeGrafter"/>
</dbReference>
<evidence type="ECO:0000256" key="1">
    <source>
        <dbReference type="SAM" id="MobiDB-lite"/>
    </source>
</evidence>
<dbReference type="EMBL" id="JADJOT010000002">
    <property type="protein sequence ID" value="MBK7953000.1"/>
    <property type="molecule type" value="Genomic_DNA"/>
</dbReference>
<dbReference type="InterPro" id="IPR050879">
    <property type="entry name" value="Acyltransferase_3"/>
</dbReference>
<organism evidence="4 5">
    <name type="scientific">Candidatus Accumulibacter affinis</name>
    <dbReference type="NCBI Taxonomy" id="2954384"/>
    <lineage>
        <taxon>Bacteria</taxon>
        <taxon>Pseudomonadati</taxon>
        <taxon>Pseudomonadota</taxon>
        <taxon>Betaproteobacteria</taxon>
        <taxon>Candidatus Accumulibacter</taxon>
    </lineage>
</organism>
<feature type="transmembrane region" description="Helical" evidence="2">
    <location>
        <begin position="179"/>
        <end position="200"/>
    </location>
</feature>
<reference evidence="4 5" key="1">
    <citation type="submission" date="2020-10" db="EMBL/GenBank/DDBJ databases">
        <title>Connecting structure to function with the recovery of over 1000 high-quality activated sludge metagenome-assembled genomes encoding full-length rRNA genes using long-read sequencing.</title>
        <authorList>
            <person name="Singleton C.M."/>
            <person name="Petriglieri F."/>
            <person name="Kristensen J.M."/>
            <person name="Kirkegaard R.H."/>
            <person name="Michaelsen T.Y."/>
            <person name="Andersen M.H."/>
            <person name="Karst S.M."/>
            <person name="Dueholm M.S."/>
            <person name="Nielsen P.H."/>
            <person name="Albertsen M."/>
        </authorList>
    </citation>
    <scope>NUCLEOTIDE SEQUENCE [LARGE SCALE GENOMIC DNA]</scope>
    <source>
        <strain evidence="4">Fred_18-Q3-R57-64_BAT3C.720</strain>
    </source>
</reference>